<feature type="region of interest" description="Disordered" evidence="1">
    <location>
        <begin position="82"/>
        <end position="134"/>
    </location>
</feature>
<feature type="domain" description="RIN4 pathogenic type III effector avirulence factor Avr cleavage site" evidence="2">
    <location>
        <begin position="120"/>
        <end position="153"/>
    </location>
</feature>
<comment type="caution">
    <text evidence="3">The sequence shown here is derived from an EMBL/GenBank/DDBJ whole genome shotgun (WGS) entry which is preliminary data.</text>
</comment>
<protein>
    <recommendedName>
        <fullName evidence="2">RIN4 pathogenic type III effector avirulence factor Avr cleavage site domain-containing protein</fullName>
    </recommendedName>
</protein>
<accession>A0A7J8R7Y8</accession>
<feature type="compositionally biased region" description="Polar residues" evidence="1">
    <location>
        <begin position="1"/>
        <end position="13"/>
    </location>
</feature>
<organism evidence="3 4">
    <name type="scientific">Gossypium davidsonii</name>
    <name type="common">Davidson's cotton</name>
    <name type="synonym">Gossypium klotzschianum subsp. davidsonii</name>
    <dbReference type="NCBI Taxonomy" id="34287"/>
    <lineage>
        <taxon>Eukaryota</taxon>
        <taxon>Viridiplantae</taxon>
        <taxon>Streptophyta</taxon>
        <taxon>Embryophyta</taxon>
        <taxon>Tracheophyta</taxon>
        <taxon>Spermatophyta</taxon>
        <taxon>Magnoliopsida</taxon>
        <taxon>eudicotyledons</taxon>
        <taxon>Gunneridae</taxon>
        <taxon>Pentapetalae</taxon>
        <taxon>rosids</taxon>
        <taxon>malvids</taxon>
        <taxon>Malvales</taxon>
        <taxon>Malvaceae</taxon>
        <taxon>Malvoideae</taxon>
        <taxon>Gossypium</taxon>
    </lineage>
</organism>
<dbReference type="AlphaFoldDB" id="A0A7J8R7Y8"/>
<sequence length="400" mass="45086">ANGKQQKTKSLGNEQDFIAASLPPRHPRQRDHEDFVTVNDKQQKTESLGNEQDFIAASLLPQLPQRQDHNDFVALKSELQARANRKQQKKDVSRSLGNEKDFITALSPRRQDNNDPGMNKKWMSVPEFGGWDKQPPGATNYSMVFSQARANRKQQKSDVFRNLGNHRDFTADSSPQPPQPHQQADNNDQDSAVTNYAWMPVPEFRGCDRKSTGSMDYSTVFSKARANRKRQMSGDWRSLGNDDDFITVSLPHEQQPYQKKHKECWGSTLSRKFFKVSSIRQSTGLSTVEGIVSHALSRANILGVDLSGGVFEMSSIRQYLTSPQQPKVLSMGVVSRALLRASMSVSNSPKGLLHKARSALTTCNPSGIEHGRQNFLRVDTFYCQRTDQLTSERHFEGFSP</sequence>
<dbReference type="Pfam" id="PF05627">
    <property type="entry name" value="AvrRpt-cleavage"/>
    <property type="match status" value="1"/>
</dbReference>
<evidence type="ECO:0000313" key="3">
    <source>
        <dbReference type="EMBL" id="MBA0609881.1"/>
    </source>
</evidence>
<name>A0A7J8R7Y8_GOSDV</name>
<dbReference type="InterPro" id="IPR008700">
    <property type="entry name" value="TypeIII_avirulence_cleave"/>
</dbReference>
<feature type="non-terminal residue" evidence="3">
    <location>
        <position position="400"/>
    </location>
</feature>
<dbReference type="PANTHER" id="PTHR33882:SF11">
    <property type="entry name" value="RPM1-INTERACTING PROTEIN 4 (RIN4) FAMILY PROTEIN"/>
    <property type="match status" value="1"/>
</dbReference>
<feature type="compositionally biased region" description="Low complexity" evidence="1">
    <location>
        <begin position="181"/>
        <end position="190"/>
    </location>
</feature>
<keyword evidence="4" id="KW-1185">Reference proteome</keyword>
<dbReference type="Proteomes" id="UP000593561">
    <property type="component" value="Unassembled WGS sequence"/>
</dbReference>
<evidence type="ECO:0000313" key="4">
    <source>
        <dbReference type="Proteomes" id="UP000593561"/>
    </source>
</evidence>
<feature type="compositionally biased region" description="Basic and acidic residues" evidence="1">
    <location>
        <begin position="89"/>
        <end position="102"/>
    </location>
</feature>
<dbReference type="EMBL" id="JABFAC010000004">
    <property type="protein sequence ID" value="MBA0609881.1"/>
    <property type="molecule type" value="Genomic_DNA"/>
</dbReference>
<feature type="region of interest" description="Disordered" evidence="1">
    <location>
        <begin position="165"/>
        <end position="190"/>
    </location>
</feature>
<reference evidence="3 4" key="1">
    <citation type="journal article" date="2019" name="Genome Biol. Evol.">
        <title>Insights into the evolution of the New World diploid cottons (Gossypium, subgenus Houzingenia) based on genome sequencing.</title>
        <authorList>
            <person name="Grover C.E."/>
            <person name="Arick M.A. 2nd"/>
            <person name="Thrash A."/>
            <person name="Conover J.L."/>
            <person name="Sanders W.S."/>
            <person name="Peterson D.G."/>
            <person name="Frelichowski J.E."/>
            <person name="Scheffler J.A."/>
            <person name="Scheffler B.E."/>
            <person name="Wendel J.F."/>
        </authorList>
    </citation>
    <scope>NUCLEOTIDE SEQUENCE [LARGE SCALE GENOMIC DNA]</scope>
    <source>
        <strain evidence="3">27</strain>
        <tissue evidence="3">Leaf</tissue>
    </source>
</reference>
<feature type="region of interest" description="Disordered" evidence="1">
    <location>
        <begin position="1"/>
        <end position="52"/>
    </location>
</feature>
<evidence type="ECO:0000256" key="1">
    <source>
        <dbReference type="SAM" id="MobiDB-lite"/>
    </source>
</evidence>
<dbReference type="PANTHER" id="PTHR33882">
    <property type="entry name" value="PATHOGENIC TYPE III EFFECTOR AVIRULENCE FACTOR AVR AVRRPT-CLEAVAGE: CLEAVAGE SITE PROTEIN"/>
    <property type="match status" value="1"/>
</dbReference>
<evidence type="ECO:0000259" key="2">
    <source>
        <dbReference type="Pfam" id="PF05627"/>
    </source>
</evidence>
<proteinExistence type="predicted"/>
<gene>
    <name evidence="3" type="ORF">Godav_010809</name>
</gene>